<dbReference type="PANTHER" id="PTHR33371:SF17">
    <property type="entry name" value="MCE-FAMILY PROTEIN MCE1B"/>
    <property type="match status" value="1"/>
</dbReference>
<dbReference type="EMBL" id="BAAAQD010000020">
    <property type="protein sequence ID" value="GAA1549018.1"/>
    <property type="molecule type" value="Genomic_DNA"/>
</dbReference>
<dbReference type="InterPro" id="IPR024516">
    <property type="entry name" value="Mce_C"/>
</dbReference>
<proteinExistence type="predicted"/>
<dbReference type="Proteomes" id="UP001501470">
    <property type="component" value="Unassembled WGS sequence"/>
</dbReference>
<evidence type="ECO:0000313" key="4">
    <source>
        <dbReference type="Proteomes" id="UP001501470"/>
    </source>
</evidence>
<evidence type="ECO:0000313" key="3">
    <source>
        <dbReference type="EMBL" id="GAA1549018.1"/>
    </source>
</evidence>
<protein>
    <submittedName>
        <fullName evidence="3">MCE family protein</fullName>
    </submittedName>
</protein>
<dbReference type="InterPro" id="IPR003399">
    <property type="entry name" value="Mce/MlaD"/>
</dbReference>
<organism evidence="3 4">
    <name type="scientific">Dactylosporangium maewongense</name>
    <dbReference type="NCBI Taxonomy" id="634393"/>
    <lineage>
        <taxon>Bacteria</taxon>
        <taxon>Bacillati</taxon>
        <taxon>Actinomycetota</taxon>
        <taxon>Actinomycetes</taxon>
        <taxon>Micromonosporales</taxon>
        <taxon>Micromonosporaceae</taxon>
        <taxon>Dactylosporangium</taxon>
    </lineage>
</organism>
<dbReference type="NCBIfam" id="TIGR00996">
    <property type="entry name" value="Mtu_fam_mce"/>
    <property type="match status" value="1"/>
</dbReference>
<dbReference type="RefSeq" id="WP_344508904.1">
    <property type="nucleotide sequence ID" value="NZ_BAAAQD010000020.1"/>
</dbReference>
<keyword evidence="4" id="KW-1185">Reference proteome</keyword>
<comment type="caution">
    <text evidence="3">The sequence shown here is derived from an EMBL/GenBank/DDBJ whole genome shotgun (WGS) entry which is preliminary data.</text>
</comment>
<accession>A0ABN2BZ90</accession>
<dbReference type="Pfam" id="PF02470">
    <property type="entry name" value="MlaD"/>
    <property type="match status" value="1"/>
</dbReference>
<gene>
    <name evidence="3" type="ORF">GCM10009827_081790</name>
</gene>
<dbReference type="InterPro" id="IPR005693">
    <property type="entry name" value="Mce"/>
</dbReference>
<feature type="domain" description="Mammalian cell entry C-terminal" evidence="2">
    <location>
        <begin position="119"/>
        <end position="305"/>
    </location>
</feature>
<dbReference type="Pfam" id="PF11887">
    <property type="entry name" value="Mce4_CUP1"/>
    <property type="match status" value="1"/>
</dbReference>
<reference evidence="3 4" key="1">
    <citation type="journal article" date="2019" name="Int. J. Syst. Evol. Microbiol.">
        <title>The Global Catalogue of Microorganisms (GCM) 10K type strain sequencing project: providing services to taxonomists for standard genome sequencing and annotation.</title>
        <authorList>
            <consortium name="The Broad Institute Genomics Platform"/>
            <consortium name="The Broad Institute Genome Sequencing Center for Infectious Disease"/>
            <person name="Wu L."/>
            <person name="Ma J."/>
        </authorList>
    </citation>
    <scope>NUCLEOTIDE SEQUENCE [LARGE SCALE GENOMIC DNA]</scope>
    <source>
        <strain evidence="3 4">JCM 15933</strain>
    </source>
</reference>
<evidence type="ECO:0000259" key="2">
    <source>
        <dbReference type="Pfam" id="PF11887"/>
    </source>
</evidence>
<feature type="domain" description="Mce/MlaD" evidence="1">
    <location>
        <begin position="37"/>
        <end position="113"/>
    </location>
</feature>
<dbReference type="PANTHER" id="PTHR33371">
    <property type="entry name" value="INTERMEMBRANE PHOSPHOLIPID TRANSPORT SYSTEM BINDING PROTEIN MLAD-RELATED"/>
    <property type="match status" value="1"/>
</dbReference>
<sequence>MNRTVLAPLVKLTVFAAVTVLLTALLAQTLGAFSTGGTRYRAHFTDVTGLLVGDDVRISGVKVGEVRDIKVAGNTVAEIAFTVADDIPLTTSVRAKIRYRNLVGQRYVALSEGPGDGVPLRPSQVIPESQTTPALDLTVLFNGFRPLFTALTPQAVNQLAFEIIQVLQGEGGTMASLLRRTASLTNTLADRDAVIGRVVTNLNAVLSTLDDHSGDLDVTISQLQQFVSGLAADRLAIGDALVNLGQLTGATASLLGDARPTIAADVNALGTLSGTLNDNAAVIDRTLGGLPQRYTALTRVASYGSWFNFFLCDFDGNVSVAGGGDLNPATFSSQAARCRQPGGGA</sequence>
<evidence type="ECO:0000259" key="1">
    <source>
        <dbReference type="Pfam" id="PF02470"/>
    </source>
</evidence>
<dbReference type="InterPro" id="IPR052336">
    <property type="entry name" value="MlaD_Phospholipid_Transporter"/>
</dbReference>
<name>A0ABN2BZ90_9ACTN</name>